<dbReference type="SUPFAM" id="SSF109755">
    <property type="entry name" value="PhoU-like"/>
    <property type="match status" value="1"/>
</dbReference>
<dbReference type="KEGG" id="sat:SYN_00060"/>
<dbReference type="PIRSF" id="PIRSF003107">
    <property type="entry name" value="PhoU"/>
    <property type="match status" value="1"/>
</dbReference>
<comment type="subcellular location">
    <subcellularLocation>
        <location evidence="1 8">Cytoplasm</location>
    </subcellularLocation>
</comment>
<dbReference type="Gene3D" id="1.20.58.220">
    <property type="entry name" value="Phosphate transport system protein phou homolog 2, domain 2"/>
    <property type="match status" value="2"/>
</dbReference>
<dbReference type="RefSeq" id="WP_011417393.1">
    <property type="nucleotide sequence ID" value="NC_007759.1"/>
</dbReference>
<dbReference type="GO" id="GO:0045936">
    <property type="term" value="P:negative regulation of phosphate metabolic process"/>
    <property type="evidence" value="ECO:0007669"/>
    <property type="project" value="InterPro"/>
</dbReference>
<evidence type="ECO:0000256" key="4">
    <source>
        <dbReference type="ARBA" id="ARBA00022448"/>
    </source>
</evidence>
<evidence type="ECO:0000256" key="5">
    <source>
        <dbReference type="ARBA" id="ARBA00022490"/>
    </source>
</evidence>
<protein>
    <recommendedName>
        <fullName evidence="8">Phosphate-specific transport system accessory protein PhoU</fullName>
    </recommendedName>
</protein>
<dbReference type="InParanoid" id="Q2LTF9"/>
<evidence type="ECO:0000256" key="7">
    <source>
        <dbReference type="ARBA" id="ARBA00056181"/>
    </source>
</evidence>
<dbReference type="Pfam" id="PF01895">
    <property type="entry name" value="PhoU"/>
    <property type="match status" value="2"/>
</dbReference>
<evidence type="ECO:0000313" key="11">
    <source>
        <dbReference type="Proteomes" id="UP000001933"/>
    </source>
</evidence>
<evidence type="ECO:0000256" key="8">
    <source>
        <dbReference type="PIRNR" id="PIRNR003107"/>
    </source>
</evidence>
<dbReference type="HOGENOM" id="CLU_078518_3_0_7"/>
<dbReference type="InterPro" id="IPR026022">
    <property type="entry name" value="PhoU_dom"/>
</dbReference>
<organism evidence="10 11">
    <name type="scientific">Syntrophus aciditrophicus (strain SB)</name>
    <dbReference type="NCBI Taxonomy" id="56780"/>
    <lineage>
        <taxon>Bacteria</taxon>
        <taxon>Pseudomonadati</taxon>
        <taxon>Thermodesulfobacteriota</taxon>
        <taxon>Syntrophia</taxon>
        <taxon>Syntrophales</taxon>
        <taxon>Syntrophaceae</taxon>
        <taxon>Syntrophus</taxon>
    </lineage>
</organism>
<feature type="domain" description="PhoU" evidence="9">
    <location>
        <begin position="125"/>
        <end position="209"/>
    </location>
</feature>
<dbReference type="GO" id="GO:0006817">
    <property type="term" value="P:phosphate ion transport"/>
    <property type="evidence" value="ECO:0007669"/>
    <property type="project" value="UniProtKB-KW"/>
</dbReference>
<comment type="subunit">
    <text evidence="3 8">Homodimer.</text>
</comment>
<evidence type="ECO:0000256" key="1">
    <source>
        <dbReference type="ARBA" id="ARBA00004496"/>
    </source>
</evidence>
<keyword evidence="6 8" id="KW-0592">Phosphate transport</keyword>
<evidence type="ECO:0000256" key="2">
    <source>
        <dbReference type="ARBA" id="ARBA00008107"/>
    </source>
</evidence>
<dbReference type="GO" id="GO:0030643">
    <property type="term" value="P:intracellular phosphate ion homeostasis"/>
    <property type="evidence" value="ECO:0007669"/>
    <property type="project" value="InterPro"/>
</dbReference>
<dbReference type="InterPro" id="IPR038078">
    <property type="entry name" value="PhoU-like_sf"/>
</dbReference>
<comment type="function">
    <text evidence="7 8">Plays a role in the regulation of phosphate uptake.</text>
</comment>
<dbReference type="eggNOG" id="COG0704">
    <property type="taxonomic scope" value="Bacteria"/>
</dbReference>
<dbReference type="PANTHER" id="PTHR42930">
    <property type="entry name" value="PHOSPHATE-SPECIFIC TRANSPORT SYSTEM ACCESSORY PROTEIN PHOU"/>
    <property type="match status" value="1"/>
</dbReference>
<dbReference type="FunFam" id="1.20.58.220:FF:000004">
    <property type="entry name" value="Phosphate-specific transport system accessory protein PhoU"/>
    <property type="match status" value="1"/>
</dbReference>
<evidence type="ECO:0000313" key="10">
    <source>
        <dbReference type="EMBL" id="ABC77371.1"/>
    </source>
</evidence>
<comment type="similarity">
    <text evidence="2 8">Belongs to the PhoU family.</text>
</comment>
<dbReference type="EMBL" id="CP000252">
    <property type="protein sequence ID" value="ABC77371.1"/>
    <property type="molecule type" value="Genomic_DNA"/>
</dbReference>
<dbReference type="Proteomes" id="UP000001933">
    <property type="component" value="Chromosome"/>
</dbReference>
<reference evidence="10 11" key="1">
    <citation type="journal article" date="2007" name="Proc. Natl. Acad. Sci. U.S.A.">
        <title>The genome of Syntrophus aciditrophicus: life at the thermodynamic limit of microbial growth.</title>
        <authorList>
            <person name="McInerney M.J."/>
            <person name="Rohlin L."/>
            <person name="Mouttaki H."/>
            <person name="Kim U."/>
            <person name="Krupp R.S."/>
            <person name="Rios-Hernandez L."/>
            <person name="Sieber J."/>
            <person name="Struchtemeyer C.G."/>
            <person name="Bhattacharyya A."/>
            <person name="Campbell J.W."/>
            <person name="Gunsalus R.P."/>
        </authorList>
    </citation>
    <scope>NUCLEOTIDE SEQUENCE [LARGE SCALE GENOMIC DNA]</scope>
    <source>
        <strain evidence="10 11">SB</strain>
    </source>
</reference>
<dbReference type="OrthoDB" id="9814256at2"/>
<dbReference type="NCBIfam" id="TIGR02135">
    <property type="entry name" value="phoU_full"/>
    <property type="match status" value="1"/>
</dbReference>
<gene>
    <name evidence="10" type="ORF">SYN_00060</name>
</gene>
<sequence>MANQRHTSRHYEKELQELKEGLLYLGGLTERAIENALQALLGRDSELARKVIADDNAIDQLDSENEERCIRILALRQPAARDLRFIATAIKINGHLERIGDMAVNIAEKVLLLNEEPQLKPYIDIPRMGEIVQRMIRQSMDALVNENVELADQVRKDDEIVDELTEQVFRELLTFMIENPRTIKVALLIMQISKNLERIADHAEGIADMVIYMVTGKSVRHDSSTEPKGRMA</sequence>
<evidence type="ECO:0000256" key="3">
    <source>
        <dbReference type="ARBA" id="ARBA00011738"/>
    </source>
</evidence>
<keyword evidence="4 8" id="KW-0813">Transport</keyword>
<evidence type="ECO:0000256" key="6">
    <source>
        <dbReference type="ARBA" id="ARBA00022592"/>
    </source>
</evidence>
<dbReference type="FunCoup" id="Q2LTF9">
    <property type="interactions" value="403"/>
</dbReference>
<keyword evidence="5 8" id="KW-0963">Cytoplasm</keyword>
<keyword evidence="11" id="KW-1185">Reference proteome</keyword>
<dbReference type="STRING" id="56780.SYN_00060"/>
<name>Q2LTF9_SYNAS</name>
<dbReference type="PANTHER" id="PTHR42930:SF3">
    <property type="entry name" value="PHOSPHATE-SPECIFIC TRANSPORT SYSTEM ACCESSORY PROTEIN PHOU"/>
    <property type="match status" value="1"/>
</dbReference>
<dbReference type="GO" id="GO:0005737">
    <property type="term" value="C:cytoplasm"/>
    <property type="evidence" value="ECO:0007669"/>
    <property type="project" value="UniProtKB-SubCell"/>
</dbReference>
<proteinExistence type="inferred from homology"/>
<feature type="domain" description="PhoU" evidence="9">
    <location>
        <begin position="25"/>
        <end position="110"/>
    </location>
</feature>
<evidence type="ECO:0000259" key="9">
    <source>
        <dbReference type="Pfam" id="PF01895"/>
    </source>
</evidence>
<dbReference type="AlphaFoldDB" id="Q2LTF9"/>
<accession>Q2LTF9</accession>
<dbReference type="InterPro" id="IPR028366">
    <property type="entry name" value="PhoU"/>
</dbReference>